<feature type="domain" description="Alcohol dehydrogenase iron-type/glycerol dehydrogenase GldA" evidence="12">
    <location>
        <begin position="8"/>
        <end position="153"/>
    </location>
</feature>
<dbReference type="Pfam" id="PF00465">
    <property type="entry name" value="Fe-ADH"/>
    <property type="match status" value="1"/>
</dbReference>
<dbReference type="EMBL" id="PXOH01000002">
    <property type="protein sequence ID" value="PSF38989.1"/>
    <property type="molecule type" value="Genomic_DNA"/>
</dbReference>
<comment type="cofactor">
    <cofactor evidence="9">
        <name>Zn(2+)</name>
        <dbReference type="ChEBI" id="CHEBI:29105"/>
    </cofactor>
    <text evidence="9">Binds 1 zinc ion per subunit.</text>
</comment>
<reference evidence="13 14" key="1">
    <citation type="submission" date="2018-03" db="EMBL/GenBank/DDBJ databases">
        <title>The ancient ancestry and fast evolution of plastids.</title>
        <authorList>
            <person name="Moore K.R."/>
            <person name="Magnabosco C."/>
            <person name="Momper L."/>
            <person name="Gold D.A."/>
            <person name="Bosak T."/>
            <person name="Fournier G.P."/>
        </authorList>
    </citation>
    <scope>NUCLEOTIDE SEQUENCE [LARGE SCALE GENOMIC DNA]</scope>
    <source>
        <strain evidence="13 14">CCALA 016</strain>
    </source>
</reference>
<comment type="catalytic activity">
    <reaction evidence="8">
        <text>glycerol + NAD(+) = dihydroxyacetone + NADH + H(+)</text>
        <dbReference type="Rhea" id="RHEA:13769"/>
        <dbReference type="ChEBI" id="CHEBI:15378"/>
        <dbReference type="ChEBI" id="CHEBI:16016"/>
        <dbReference type="ChEBI" id="CHEBI:17754"/>
        <dbReference type="ChEBI" id="CHEBI:57540"/>
        <dbReference type="ChEBI" id="CHEBI:57945"/>
        <dbReference type="EC" id="1.1.1.6"/>
    </reaction>
</comment>
<evidence type="ECO:0000256" key="10">
    <source>
        <dbReference type="PIRSR" id="PIRSR000112-2"/>
    </source>
</evidence>
<feature type="binding site" evidence="11">
    <location>
        <position position="37"/>
    </location>
    <ligand>
        <name>NAD(+)</name>
        <dbReference type="ChEBI" id="CHEBI:57540"/>
    </ligand>
</feature>
<keyword evidence="9" id="KW-0862">Zinc</keyword>
<dbReference type="PIRSF" id="PIRSF000112">
    <property type="entry name" value="Glycerol_dehydrogenase"/>
    <property type="match status" value="1"/>
</dbReference>
<proteinExistence type="inferred from homology"/>
<feature type="binding site" evidence="9">
    <location>
        <position position="253"/>
    </location>
    <ligand>
        <name>glycerol</name>
        <dbReference type="ChEBI" id="CHEBI:17754"/>
    </ligand>
</feature>
<dbReference type="Gene3D" id="3.40.50.1970">
    <property type="match status" value="1"/>
</dbReference>
<evidence type="ECO:0000256" key="6">
    <source>
        <dbReference type="ARBA" id="ARBA00039147"/>
    </source>
</evidence>
<evidence type="ECO:0000256" key="1">
    <source>
        <dbReference type="ARBA" id="ARBA00007358"/>
    </source>
</evidence>
<sequence>MLSTTIFPGRYVQGRDARKRLGQELSRYGKKGIVICDSFVYEKLIWDFEPYMKDGVDVFIEKFGGECSDEEINRLLNIIQEAKFHFVVGLGGGKTMDTAKAVAYEASLPVAIVPTLAASDAPCSAVSVIYTPEGEFKRYLFLPHSPNLVLMDTHIISNAPVRFLIAGMGDALATWFEAESCMKKYAPNMTGDLGSRTAYSLAKLCYETLLEYGLTAKTACEYHIVTPALDHIVEANTLLSGLGFESAGLAAAHAIHNGLTVLDQTHHYYHGEKVAFGTLASLFLTDKPIKIIDEVYSFCESIGLPTTLADIGLTEISDEKLMKVAQASCLEGETIHNEPTPVNPDMVFSALKAADAEGKRRKSSY</sequence>
<name>A0A2T1M2L5_9CHRO</name>
<feature type="binding site" evidence="10">
    <location>
        <position position="120"/>
    </location>
    <ligand>
        <name>glycerol</name>
        <dbReference type="ChEBI" id="CHEBI:17754"/>
    </ligand>
</feature>
<evidence type="ECO:0000256" key="3">
    <source>
        <dbReference type="ARBA" id="ARBA00023002"/>
    </source>
</evidence>
<keyword evidence="14" id="KW-1185">Reference proteome</keyword>
<dbReference type="GO" id="GO:0008888">
    <property type="term" value="F:glycerol dehydrogenase (NAD+) activity"/>
    <property type="evidence" value="ECO:0007669"/>
    <property type="project" value="UniProtKB-EC"/>
</dbReference>
<dbReference type="Proteomes" id="UP000239001">
    <property type="component" value="Unassembled WGS sequence"/>
</dbReference>
<evidence type="ECO:0000256" key="8">
    <source>
        <dbReference type="ARBA" id="ARBA00049006"/>
    </source>
</evidence>
<comment type="pathway">
    <text evidence="5">Polyol metabolism; glycerol fermentation; glycerone phosphate from glycerol (oxidative route): step 1/2.</text>
</comment>
<feature type="binding site" evidence="9">
    <location>
        <position position="270"/>
    </location>
    <ligand>
        <name>glycerol</name>
        <dbReference type="ChEBI" id="CHEBI:17754"/>
    </ligand>
</feature>
<dbReference type="SUPFAM" id="SSF56796">
    <property type="entry name" value="Dehydroquinate synthase-like"/>
    <property type="match status" value="1"/>
</dbReference>
<dbReference type="RefSeq" id="WP_106455355.1">
    <property type="nucleotide sequence ID" value="NZ_PXOH01000002.1"/>
</dbReference>
<evidence type="ECO:0000256" key="9">
    <source>
        <dbReference type="PIRSR" id="PIRSR000112-1"/>
    </source>
</evidence>
<comment type="caution">
    <text evidence="13">The sequence shown here is derived from an EMBL/GenBank/DDBJ whole genome shotgun (WGS) entry which is preliminary data.</text>
</comment>
<dbReference type="OrthoDB" id="5198708at2"/>
<organism evidence="13 14">
    <name type="scientific">Aphanothece hegewaldii CCALA 016</name>
    <dbReference type="NCBI Taxonomy" id="2107694"/>
    <lineage>
        <taxon>Bacteria</taxon>
        <taxon>Bacillati</taxon>
        <taxon>Cyanobacteriota</taxon>
        <taxon>Cyanophyceae</taxon>
        <taxon>Oscillatoriophycideae</taxon>
        <taxon>Chroococcales</taxon>
        <taxon>Aphanothecaceae</taxon>
        <taxon>Aphanothece</taxon>
    </lineage>
</organism>
<keyword evidence="3 13" id="KW-0560">Oxidoreductase</keyword>
<gene>
    <name evidence="13" type="primary">gldA</name>
    <name evidence="13" type="ORF">C7H19_02745</name>
</gene>
<feature type="binding site" evidence="11">
    <location>
        <position position="130"/>
    </location>
    <ligand>
        <name>NAD(+)</name>
        <dbReference type="ChEBI" id="CHEBI:57540"/>
    </ligand>
</feature>
<evidence type="ECO:0000313" key="13">
    <source>
        <dbReference type="EMBL" id="PSF38989.1"/>
    </source>
</evidence>
<evidence type="ECO:0000256" key="7">
    <source>
        <dbReference type="ARBA" id="ARBA00040132"/>
    </source>
</evidence>
<evidence type="ECO:0000259" key="12">
    <source>
        <dbReference type="Pfam" id="PF00465"/>
    </source>
</evidence>
<dbReference type="GO" id="GO:0005829">
    <property type="term" value="C:cytosol"/>
    <property type="evidence" value="ECO:0007669"/>
    <property type="project" value="TreeGrafter"/>
</dbReference>
<reference evidence="13 14" key="2">
    <citation type="submission" date="2018-03" db="EMBL/GenBank/DDBJ databases">
        <authorList>
            <person name="Keele B.F."/>
        </authorList>
    </citation>
    <scope>NUCLEOTIDE SEQUENCE [LARGE SCALE GENOMIC DNA]</scope>
    <source>
        <strain evidence="13 14">CCALA 016</strain>
    </source>
</reference>
<comment type="similarity">
    <text evidence="1">Belongs to the iron-containing alcohol dehydrogenase family.</text>
</comment>
<feature type="binding site" evidence="11">
    <location>
        <position position="124"/>
    </location>
    <ligand>
        <name>NAD(+)</name>
        <dbReference type="ChEBI" id="CHEBI:57540"/>
    </ligand>
</feature>
<keyword evidence="2 9" id="KW-0479">Metal-binding</keyword>
<feature type="binding site" evidence="11">
    <location>
        <begin position="93"/>
        <end position="97"/>
    </location>
    <ligand>
        <name>NAD(+)</name>
        <dbReference type="ChEBI" id="CHEBI:57540"/>
    </ligand>
</feature>
<keyword evidence="4 11" id="KW-0520">NAD</keyword>
<dbReference type="Gene3D" id="1.20.1090.10">
    <property type="entry name" value="Dehydroquinate synthase-like - alpha domain"/>
    <property type="match status" value="1"/>
</dbReference>
<dbReference type="PROSITE" id="PS00913">
    <property type="entry name" value="ADH_IRON_1"/>
    <property type="match status" value="1"/>
</dbReference>
<evidence type="ECO:0000256" key="11">
    <source>
        <dbReference type="PIRSR" id="PIRSR000112-3"/>
    </source>
</evidence>
<dbReference type="PANTHER" id="PTHR43616:SF5">
    <property type="entry name" value="GLYCEROL DEHYDROGENASE 1"/>
    <property type="match status" value="1"/>
</dbReference>
<dbReference type="EC" id="1.1.1.6" evidence="6"/>
<dbReference type="GO" id="GO:0046872">
    <property type="term" value="F:metal ion binding"/>
    <property type="evidence" value="ECO:0007669"/>
    <property type="project" value="UniProtKB-KW"/>
</dbReference>
<dbReference type="PANTHER" id="PTHR43616">
    <property type="entry name" value="GLYCEROL DEHYDROGENASE"/>
    <property type="match status" value="1"/>
</dbReference>
<dbReference type="NCBIfam" id="NF006941">
    <property type="entry name" value="PRK09423.1"/>
    <property type="match status" value="1"/>
</dbReference>
<evidence type="ECO:0000313" key="14">
    <source>
        <dbReference type="Proteomes" id="UP000239001"/>
    </source>
</evidence>
<evidence type="ECO:0000256" key="5">
    <source>
        <dbReference type="ARBA" id="ARBA00037918"/>
    </source>
</evidence>
<evidence type="ECO:0000256" key="2">
    <source>
        <dbReference type="ARBA" id="ARBA00022723"/>
    </source>
</evidence>
<dbReference type="InterPro" id="IPR001670">
    <property type="entry name" value="ADH_Fe/GldA"/>
</dbReference>
<feature type="binding site" evidence="9">
    <location>
        <position position="170"/>
    </location>
    <ligand>
        <name>glycerol</name>
        <dbReference type="ChEBI" id="CHEBI:17754"/>
    </ligand>
</feature>
<evidence type="ECO:0000256" key="4">
    <source>
        <dbReference type="ARBA" id="ARBA00023027"/>
    </source>
</evidence>
<accession>A0A2T1M2L5</accession>
<dbReference type="CDD" id="cd08170">
    <property type="entry name" value="GlyDH"/>
    <property type="match status" value="1"/>
</dbReference>
<dbReference type="InterPro" id="IPR018211">
    <property type="entry name" value="ADH_Fe_CS"/>
</dbReference>
<dbReference type="AlphaFoldDB" id="A0A2T1M2L5"/>
<protein>
    <recommendedName>
        <fullName evidence="7">Glycerol dehydrogenase</fullName>
        <ecNumber evidence="6">1.1.1.6</ecNumber>
    </recommendedName>
</protein>
<dbReference type="InterPro" id="IPR016205">
    <property type="entry name" value="Glycerol_DH"/>
</dbReference>